<reference evidence="10 11" key="1">
    <citation type="journal article" date="2012" name="J. Bacteriol.">
        <title>Whole-Genome Sequence of Nocardiopsis alba Strain ATCC BAA-2165, Associated with Honeybees.</title>
        <authorList>
            <person name="Qiao J."/>
            <person name="Chen L."/>
            <person name="Li Y."/>
            <person name="Wang J."/>
            <person name="Zhang W."/>
            <person name="Chen S."/>
        </authorList>
    </citation>
    <scope>NUCLEOTIDE SEQUENCE [LARGE SCALE GENOMIC DNA]</scope>
    <source>
        <strain evidence="11">ATCC BAA-2165 / BE74</strain>
    </source>
</reference>
<dbReference type="Proteomes" id="UP000003779">
    <property type="component" value="Chromosome"/>
</dbReference>
<gene>
    <name evidence="10" type="ordered locus">B005_4497</name>
</gene>
<sequence length="413" mass="44449">MLLDIENLTVALPGAETRRPVLDEVALTVEPGEVVGLVGESGSGKSTTARAVLRLLPEGASVRGRASVGGTDVLAASPAELTELRSRRVSMVFQDPRSVLNPVRRVGDFLTERLILALGTPKAEARAKALDLMTEVGLNRPEERFRQYPHEMSGGMLQRVVLAAALATEPELLLADEATSALDATTQAEVLSVLRDLRESRGMGVLFITHDLHLAAAYCHRVHVMYAGRVVESREASALFADPRHPYTRGLIACKPRSRSPARRPRCPPPSTAARSPRAAPRRSTPVRPGGRARTRCPTAVWPVCGRRGRTSGPRPSTPEPKGRTPSAGTRRHDEPERSGSVGERTAQGLPHGPRRAGPGGGGRRLVRTRARWLPGRGRRVRLRQEHRGPDAGGPGTARRRGDPGGGSDPRDA</sequence>
<dbReference type="HOGENOM" id="CLU_000604_1_23_11"/>
<dbReference type="SMART" id="SM00382">
    <property type="entry name" value="AAA"/>
    <property type="match status" value="1"/>
</dbReference>
<evidence type="ECO:0000259" key="9">
    <source>
        <dbReference type="PROSITE" id="PS50893"/>
    </source>
</evidence>
<name>J7LE78_NOCAA</name>
<dbReference type="KEGG" id="nal:B005_4497"/>
<evidence type="ECO:0000256" key="1">
    <source>
        <dbReference type="ARBA" id="ARBA00004202"/>
    </source>
</evidence>
<dbReference type="Pfam" id="PF08352">
    <property type="entry name" value="oligo_HPY"/>
    <property type="match status" value="1"/>
</dbReference>
<evidence type="ECO:0000313" key="11">
    <source>
        <dbReference type="Proteomes" id="UP000003779"/>
    </source>
</evidence>
<dbReference type="InterPro" id="IPR013563">
    <property type="entry name" value="Oligopep_ABC_C"/>
</dbReference>
<dbReference type="PANTHER" id="PTHR43297">
    <property type="entry name" value="OLIGOPEPTIDE TRANSPORT ATP-BINDING PROTEIN APPD"/>
    <property type="match status" value="1"/>
</dbReference>
<feature type="compositionally biased region" description="Basic residues" evidence="8">
    <location>
        <begin position="365"/>
        <end position="382"/>
    </location>
</feature>
<dbReference type="SUPFAM" id="SSF52540">
    <property type="entry name" value="P-loop containing nucleoside triphosphate hydrolases"/>
    <property type="match status" value="1"/>
</dbReference>
<dbReference type="STRING" id="1205910.B005_4497"/>
<accession>J7LE78</accession>
<reference evidence="11" key="2">
    <citation type="submission" date="2012-08" db="EMBL/GenBank/DDBJ databases">
        <title>Whole-genome sequence of Nocardiopsis alba strain ATCC BAA-2165 associated with honeybees.</title>
        <authorList>
            <person name="Qiao J."/>
            <person name="Chen L."/>
            <person name="Li Y."/>
            <person name="Wang J."/>
            <person name="Zhang W."/>
            <person name="Chen S."/>
        </authorList>
    </citation>
    <scope>NUCLEOTIDE SEQUENCE [LARGE SCALE GENOMIC DNA]</scope>
    <source>
        <strain evidence="11">ATCC BAA-2165 / BE74</strain>
    </source>
</reference>
<protein>
    <submittedName>
        <fullName evidence="10">ABC transporter family protein</fullName>
    </submittedName>
</protein>
<dbReference type="GO" id="GO:0016887">
    <property type="term" value="F:ATP hydrolysis activity"/>
    <property type="evidence" value="ECO:0007669"/>
    <property type="project" value="InterPro"/>
</dbReference>
<comment type="subcellular location">
    <subcellularLocation>
        <location evidence="1">Cell membrane</location>
        <topology evidence="1">Peripheral membrane protein</topology>
    </subcellularLocation>
</comment>
<dbReference type="InterPro" id="IPR003439">
    <property type="entry name" value="ABC_transporter-like_ATP-bd"/>
</dbReference>
<dbReference type="AlphaFoldDB" id="J7LE78"/>
<dbReference type="PANTHER" id="PTHR43297:SF2">
    <property type="entry name" value="DIPEPTIDE TRANSPORT ATP-BINDING PROTEIN DPPD"/>
    <property type="match status" value="1"/>
</dbReference>
<dbReference type="PROSITE" id="PS00211">
    <property type="entry name" value="ABC_TRANSPORTER_1"/>
    <property type="match status" value="1"/>
</dbReference>
<evidence type="ECO:0000256" key="4">
    <source>
        <dbReference type="ARBA" id="ARBA00022475"/>
    </source>
</evidence>
<feature type="domain" description="ABC transporter" evidence="9">
    <location>
        <begin position="3"/>
        <end position="252"/>
    </location>
</feature>
<dbReference type="InterPro" id="IPR017871">
    <property type="entry name" value="ABC_transporter-like_CS"/>
</dbReference>
<dbReference type="Pfam" id="PF00005">
    <property type="entry name" value="ABC_tran"/>
    <property type="match status" value="1"/>
</dbReference>
<dbReference type="Gene3D" id="3.40.50.300">
    <property type="entry name" value="P-loop containing nucleotide triphosphate hydrolases"/>
    <property type="match status" value="1"/>
</dbReference>
<dbReference type="CDD" id="cd03257">
    <property type="entry name" value="ABC_NikE_OppD_transporters"/>
    <property type="match status" value="1"/>
</dbReference>
<comment type="similarity">
    <text evidence="2">Belongs to the ABC transporter superfamily.</text>
</comment>
<dbReference type="InterPro" id="IPR050388">
    <property type="entry name" value="ABC_Ni/Peptide_Import"/>
</dbReference>
<feature type="region of interest" description="Disordered" evidence="8">
    <location>
        <begin position="251"/>
        <end position="413"/>
    </location>
</feature>
<dbReference type="InterPro" id="IPR003593">
    <property type="entry name" value="AAA+_ATPase"/>
</dbReference>
<keyword evidence="4" id="KW-1003">Cell membrane</keyword>
<dbReference type="GO" id="GO:0015833">
    <property type="term" value="P:peptide transport"/>
    <property type="evidence" value="ECO:0007669"/>
    <property type="project" value="InterPro"/>
</dbReference>
<evidence type="ECO:0000256" key="3">
    <source>
        <dbReference type="ARBA" id="ARBA00022448"/>
    </source>
</evidence>
<evidence type="ECO:0000256" key="8">
    <source>
        <dbReference type="SAM" id="MobiDB-lite"/>
    </source>
</evidence>
<dbReference type="GO" id="GO:0005524">
    <property type="term" value="F:ATP binding"/>
    <property type="evidence" value="ECO:0007669"/>
    <property type="project" value="UniProtKB-KW"/>
</dbReference>
<evidence type="ECO:0000256" key="7">
    <source>
        <dbReference type="ARBA" id="ARBA00023136"/>
    </source>
</evidence>
<dbReference type="EMBL" id="CP003788">
    <property type="protein sequence ID" value="AFR09730.1"/>
    <property type="molecule type" value="Genomic_DNA"/>
</dbReference>
<dbReference type="eggNOG" id="COG0444">
    <property type="taxonomic scope" value="Bacteria"/>
</dbReference>
<keyword evidence="7" id="KW-0472">Membrane</keyword>
<keyword evidence="3" id="KW-0813">Transport</keyword>
<dbReference type="InterPro" id="IPR027417">
    <property type="entry name" value="P-loop_NTPase"/>
</dbReference>
<evidence type="ECO:0000256" key="6">
    <source>
        <dbReference type="ARBA" id="ARBA00022840"/>
    </source>
</evidence>
<feature type="compositionally biased region" description="Basic residues" evidence="8">
    <location>
        <begin position="256"/>
        <end position="266"/>
    </location>
</feature>
<evidence type="ECO:0000256" key="2">
    <source>
        <dbReference type="ARBA" id="ARBA00005417"/>
    </source>
</evidence>
<feature type="compositionally biased region" description="Gly residues" evidence="8">
    <location>
        <begin position="404"/>
        <end position="413"/>
    </location>
</feature>
<organism evidence="10 11">
    <name type="scientific">Nocardiopsis alba (strain ATCC BAA-2165 / BE74)</name>
    <dbReference type="NCBI Taxonomy" id="1205910"/>
    <lineage>
        <taxon>Bacteria</taxon>
        <taxon>Bacillati</taxon>
        <taxon>Actinomycetota</taxon>
        <taxon>Actinomycetes</taxon>
        <taxon>Streptosporangiales</taxon>
        <taxon>Nocardiopsidaceae</taxon>
        <taxon>Nocardiopsis</taxon>
    </lineage>
</organism>
<keyword evidence="5" id="KW-0547">Nucleotide-binding</keyword>
<keyword evidence="6" id="KW-0067">ATP-binding</keyword>
<evidence type="ECO:0000313" key="10">
    <source>
        <dbReference type="EMBL" id="AFR09730.1"/>
    </source>
</evidence>
<dbReference type="PATRIC" id="fig|1205910.3.peg.4242"/>
<proteinExistence type="inferred from homology"/>
<evidence type="ECO:0000256" key="5">
    <source>
        <dbReference type="ARBA" id="ARBA00022741"/>
    </source>
</evidence>
<dbReference type="PROSITE" id="PS50893">
    <property type="entry name" value="ABC_TRANSPORTER_2"/>
    <property type="match status" value="1"/>
</dbReference>
<dbReference type="GO" id="GO:0005886">
    <property type="term" value="C:plasma membrane"/>
    <property type="evidence" value="ECO:0007669"/>
    <property type="project" value="UniProtKB-SubCell"/>
</dbReference>
<feature type="compositionally biased region" description="Low complexity" evidence="8">
    <location>
        <begin position="272"/>
        <end position="289"/>
    </location>
</feature>